<keyword evidence="2" id="KW-0540">Nuclease</keyword>
<dbReference type="RefSeq" id="XP_045154665.1">
    <property type="nucleotide sequence ID" value="XM_045298730.1"/>
</dbReference>
<keyword evidence="2" id="KW-0269">Exonuclease</keyword>
<evidence type="ECO:0000313" key="2">
    <source>
        <dbReference type="RefSeq" id="XP_045154665.1"/>
    </source>
</evidence>
<dbReference type="Proteomes" id="UP000694863">
    <property type="component" value="Unplaced"/>
</dbReference>
<gene>
    <name evidence="2" type="primary">EXO5</name>
</gene>
<reference evidence="2" key="1">
    <citation type="submission" date="2025-08" db="UniProtKB">
        <authorList>
            <consortium name="RefSeq"/>
        </authorList>
    </citation>
    <scope>IDENTIFICATION</scope>
</reference>
<name>A0AC55DSE1_ECHTE</name>
<organism evidence="1 2">
    <name type="scientific">Echinops telfairi</name>
    <name type="common">Lesser hedgehog tenrec</name>
    <dbReference type="NCBI Taxonomy" id="9371"/>
    <lineage>
        <taxon>Eukaryota</taxon>
        <taxon>Metazoa</taxon>
        <taxon>Chordata</taxon>
        <taxon>Craniata</taxon>
        <taxon>Vertebrata</taxon>
        <taxon>Euteleostomi</taxon>
        <taxon>Mammalia</taxon>
        <taxon>Eutheria</taxon>
        <taxon>Afrotheria</taxon>
        <taxon>Tenrecidae</taxon>
        <taxon>Tenrecinae</taxon>
        <taxon>Echinops</taxon>
    </lineage>
</organism>
<accession>A0AC55DSE1</accession>
<evidence type="ECO:0000313" key="1">
    <source>
        <dbReference type="Proteomes" id="UP000694863"/>
    </source>
</evidence>
<protein>
    <submittedName>
        <fullName evidence="2">Exonuclease V isoform X4</fullName>
    </submittedName>
</protein>
<keyword evidence="2" id="KW-0378">Hydrolase</keyword>
<proteinExistence type="predicted"/>
<sequence length="124" mass="13873">MPQQLPITLPLEASTSVKLHHPQKTKKGVSPWEDFTTVLQGEALLSQDADVNQRESLEDALTAESKGLFTFKDVSVDFTQEEWGQLAPTHRNLYREVMLENYGNLVSVEVLNTRGLELNSGDGF</sequence>
<keyword evidence="1" id="KW-1185">Reference proteome</keyword>